<reference evidence="2" key="1">
    <citation type="submission" date="2024-06" db="EMBL/GenBank/DDBJ databases">
        <title>Draft Genome Sequences of Epichloe bromicola Strains Isolated from Elymus ciliaris.</title>
        <authorList>
            <consortium name="Epichloe bromicola genome sequencing consortium"/>
            <person name="Miura A."/>
            <person name="Imano S."/>
            <person name="Ashida A."/>
            <person name="Sato I."/>
            <person name="Chiba S."/>
            <person name="Tanaka A."/>
            <person name="Camagna M."/>
            <person name="Takemoto D."/>
        </authorList>
    </citation>
    <scope>NUCLEOTIDE SEQUENCE [LARGE SCALE GENOMIC DNA]</scope>
    <source>
        <strain evidence="2">DP</strain>
    </source>
</reference>
<comment type="caution">
    <text evidence="1">The sequence shown here is derived from an EMBL/GenBank/DDBJ whole genome shotgun (WGS) entry which is preliminary data.</text>
</comment>
<accession>A0ABQ0D053</accession>
<evidence type="ECO:0000313" key="2">
    <source>
        <dbReference type="Proteomes" id="UP001562357"/>
    </source>
</evidence>
<evidence type="ECO:0000313" key="1">
    <source>
        <dbReference type="EMBL" id="GAB0139085.1"/>
    </source>
</evidence>
<sequence>MSSRSRWPIAQLKEARKLTLDGPYGQDLNLHLYENVFLAAQGVGIAGVLPWALELAQRRHHDNEIRYRIQYLAEEQAKLLREEKTAFGDRLEEIRKRRNELMLERKTLRSKRLFLDATTKVVLFWTLEDNLQMDMRFLVVWCGYPNIRTEKTPPFHLSQFWKCLNPSPEDFETRTASSIQEERTKVQGQIIVVG</sequence>
<gene>
    <name evidence="1" type="primary">g7300</name>
    <name evidence="1" type="ORF">EsDP_00007300</name>
</gene>
<organism evidence="1 2">
    <name type="scientific">Epichloe bromicola</name>
    <dbReference type="NCBI Taxonomy" id="79588"/>
    <lineage>
        <taxon>Eukaryota</taxon>
        <taxon>Fungi</taxon>
        <taxon>Dikarya</taxon>
        <taxon>Ascomycota</taxon>
        <taxon>Pezizomycotina</taxon>
        <taxon>Sordariomycetes</taxon>
        <taxon>Hypocreomycetidae</taxon>
        <taxon>Hypocreales</taxon>
        <taxon>Clavicipitaceae</taxon>
        <taxon>Epichloe</taxon>
    </lineage>
</organism>
<proteinExistence type="predicted"/>
<protein>
    <submittedName>
        <fullName evidence="1">Uncharacterized protein</fullName>
    </submittedName>
</protein>
<dbReference type="Gene3D" id="3.40.50.80">
    <property type="entry name" value="Nucleotide-binding domain of ferredoxin-NADP reductase (FNR) module"/>
    <property type="match status" value="1"/>
</dbReference>
<dbReference type="InterPro" id="IPR039261">
    <property type="entry name" value="FNR_nucleotide-bd"/>
</dbReference>
<keyword evidence="2" id="KW-1185">Reference proteome</keyword>
<dbReference type="Proteomes" id="UP001562357">
    <property type="component" value="Unassembled WGS sequence"/>
</dbReference>
<dbReference type="EMBL" id="BAAFGZ010000612">
    <property type="protein sequence ID" value="GAB0139085.1"/>
    <property type="molecule type" value="Genomic_DNA"/>
</dbReference>
<name>A0ABQ0D053_9HYPO</name>